<reference evidence="1 2" key="1">
    <citation type="journal article" date="2011" name="Stand. Genomic Sci.">
        <title>Complete genome sequence of Deinococcus maricopensis type strain (LB-34).</title>
        <authorList>
            <person name="Pukall R."/>
            <person name="Zeytun A."/>
            <person name="Lucas S."/>
            <person name="Lapidus A."/>
            <person name="Hammon N."/>
            <person name="Deshpande S."/>
            <person name="Nolan M."/>
            <person name="Cheng J.F."/>
            <person name="Pitluck S."/>
            <person name="Liolios K."/>
            <person name="Pagani I."/>
            <person name="Mikhailova N."/>
            <person name="Ivanova N."/>
            <person name="Mavromatis K."/>
            <person name="Pati A."/>
            <person name="Tapia R."/>
            <person name="Han C."/>
            <person name="Goodwin L."/>
            <person name="Chen A."/>
            <person name="Palaniappan K."/>
            <person name="Land M."/>
            <person name="Hauser L."/>
            <person name="Chang Y.J."/>
            <person name="Jeffries C.D."/>
            <person name="Brambilla E.M."/>
            <person name="Rohde M."/>
            <person name="Goker M."/>
            <person name="Detter J.C."/>
            <person name="Woyke T."/>
            <person name="Bristow J."/>
            <person name="Eisen J.A."/>
            <person name="Markowitz V."/>
            <person name="Hugenholtz P."/>
            <person name="Kyrpides N.C."/>
            <person name="Klenk H.P."/>
        </authorList>
    </citation>
    <scope>NUCLEOTIDE SEQUENCE [LARGE SCALE GENOMIC DNA]</scope>
    <source>
        <strain evidence="2">DSM 21211 / LMG 22137 / NRRL B-23946 / LB-34</strain>
    </source>
</reference>
<evidence type="ECO:0000313" key="2">
    <source>
        <dbReference type="Proteomes" id="UP000008635"/>
    </source>
</evidence>
<dbReference type="Proteomes" id="UP000008635">
    <property type="component" value="Chromosome"/>
</dbReference>
<name>E8U618_DEIML</name>
<keyword evidence="2" id="KW-1185">Reference proteome</keyword>
<dbReference type="KEGG" id="dmr:Deima_0852"/>
<dbReference type="AlphaFoldDB" id="E8U618"/>
<dbReference type="RefSeq" id="WP_013556012.1">
    <property type="nucleotide sequence ID" value="NC_014958.1"/>
</dbReference>
<dbReference type="HOGENOM" id="CLU_2860280_0_0_0"/>
<gene>
    <name evidence="1" type="ordered locus">Deima_0852</name>
</gene>
<accession>E8U618</accession>
<evidence type="ECO:0000313" key="1">
    <source>
        <dbReference type="EMBL" id="ADV66507.1"/>
    </source>
</evidence>
<sequence length="64" mass="7163">MLLDLGDSAISLLRVRDIVAWTLEARARSIKVVIIGKVWHRAALSSLTRHDMPGQDLPALWSNE</sequence>
<proteinExistence type="predicted"/>
<dbReference type="EMBL" id="CP002454">
    <property type="protein sequence ID" value="ADV66507.1"/>
    <property type="molecule type" value="Genomic_DNA"/>
</dbReference>
<reference evidence="2" key="2">
    <citation type="submission" date="2011-01" db="EMBL/GenBank/DDBJ databases">
        <title>The complete genome of Deinococcus maricopensis DSM 21211.</title>
        <authorList>
            <consortium name="US DOE Joint Genome Institute (JGI-PGF)"/>
            <person name="Lucas S."/>
            <person name="Copeland A."/>
            <person name="Lapidus A."/>
            <person name="Goodwin L."/>
            <person name="Pitluck S."/>
            <person name="Kyrpides N."/>
            <person name="Mavromatis K."/>
            <person name="Pagani I."/>
            <person name="Ivanova N."/>
            <person name="Ovchinnikova G."/>
            <person name="Zeytun A."/>
            <person name="Detter J.C."/>
            <person name="Han C."/>
            <person name="Land M."/>
            <person name="Hauser L."/>
            <person name="Markowitz V."/>
            <person name="Cheng J.-F."/>
            <person name="Hugenholtz P."/>
            <person name="Woyke T."/>
            <person name="Wu D."/>
            <person name="Pukall R."/>
            <person name="Gehrich-Schroeter G."/>
            <person name="Brambilla E."/>
            <person name="Klenk H.-P."/>
            <person name="Eisen J.A."/>
        </authorList>
    </citation>
    <scope>NUCLEOTIDE SEQUENCE [LARGE SCALE GENOMIC DNA]</scope>
    <source>
        <strain evidence="2">DSM 21211 / LMG 22137 / NRRL B-23946 / LB-34</strain>
    </source>
</reference>
<protein>
    <submittedName>
        <fullName evidence="1">Uncharacterized protein</fullName>
    </submittedName>
</protein>
<organism evidence="1 2">
    <name type="scientific">Deinococcus maricopensis (strain DSM 21211 / LMG 22137 / NRRL B-23946 / LB-34)</name>
    <dbReference type="NCBI Taxonomy" id="709986"/>
    <lineage>
        <taxon>Bacteria</taxon>
        <taxon>Thermotogati</taxon>
        <taxon>Deinococcota</taxon>
        <taxon>Deinococci</taxon>
        <taxon>Deinococcales</taxon>
        <taxon>Deinococcaceae</taxon>
        <taxon>Deinococcus</taxon>
    </lineage>
</organism>
<dbReference type="STRING" id="709986.Deima_0852"/>